<dbReference type="AlphaFoldDB" id="A0A9P7DCB6"/>
<gene>
    <name evidence="1" type="ORF">HD556DRAFT_1219192</name>
</gene>
<comment type="caution">
    <text evidence="1">The sequence shown here is derived from an EMBL/GenBank/DDBJ whole genome shotgun (WGS) entry which is preliminary data.</text>
</comment>
<dbReference type="RefSeq" id="XP_041154054.1">
    <property type="nucleotide sequence ID" value="XM_041296761.1"/>
</dbReference>
<organism evidence="1 2">
    <name type="scientific">Suillus plorans</name>
    <dbReference type="NCBI Taxonomy" id="116603"/>
    <lineage>
        <taxon>Eukaryota</taxon>
        <taxon>Fungi</taxon>
        <taxon>Dikarya</taxon>
        <taxon>Basidiomycota</taxon>
        <taxon>Agaricomycotina</taxon>
        <taxon>Agaricomycetes</taxon>
        <taxon>Agaricomycetidae</taxon>
        <taxon>Boletales</taxon>
        <taxon>Suillineae</taxon>
        <taxon>Suillaceae</taxon>
        <taxon>Suillus</taxon>
    </lineage>
</organism>
<dbReference type="EMBL" id="JABBWE010000090">
    <property type="protein sequence ID" value="KAG1786626.1"/>
    <property type="molecule type" value="Genomic_DNA"/>
</dbReference>
<feature type="non-terminal residue" evidence="1">
    <location>
        <position position="1"/>
    </location>
</feature>
<evidence type="ECO:0000313" key="2">
    <source>
        <dbReference type="Proteomes" id="UP000719766"/>
    </source>
</evidence>
<evidence type="ECO:0000313" key="1">
    <source>
        <dbReference type="EMBL" id="KAG1786626.1"/>
    </source>
</evidence>
<feature type="non-terminal residue" evidence="1">
    <location>
        <position position="160"/>
    </location>
</feature>
<sequence>SDTTILDSCQLDVKSMQHAQDLRDAIEQVKNGAVGHIHEYYSLSDNRAAEAMWGRLKGKVTKREQLYSLLSGTFQGDKDSFFQFFTVSTAINDKKCKPKLVALRLVVKAILHCQRNLADERTNVRYIDPVSGQFSKQLWRAVWGDQNDWHIWRELGKEWY</sequence>
<dbReference type="GeneID" id="64590525"/>
<accession>A0A9P7DCB6</accession>
<proteinExistence type="predicted"/>
<dbReference type="OrthoDB" id="2673180at2759"/>
<protein>
    <submittedName>
        <fullName evidence="1">Uncharacterized protein</fullName>
    </submittedName>
</protein>
<name>A0A9P7DCB6_9AGAM</name>
<keyword evidence="2" id="KW-1185">Reference proteome</keyword>
<reference evidence="1" key="1">
    <citation type="journal article" date="2020" name="New Phytol.">
        <title>Comparative genomics reveals dynamic genome evolution in host specialist ectomycorrhizal fungi.</title>
        <authorList>
            <person name="Lofgren L.A."/>
            <person name="Nguyen N.H."/>
            <person name="Vilgalys R."/>
            <person name="Ruytinx J."/>
            <person name="Liao H.L."/>
            <person name="Branco S."/>
            <person name="Kuo A."/>
            <person name="LaButti K."/>
            <person name="Lipzen A."/>
            <person name="Andreopoulos W."/>
            <person name="Pangilinan J."/>
            <person name="Riley R."/>
            <person name="Hundley H."/>
            <person name="Na H."/>
            <person name="Barry K."/>
            <person name="Grigoriev I.V."/>
            <person name="Stajich J.E."/>
            <person name="Kennedy P.G."/>
        </authorList>
    </citation>
    <scope>NUCLEOTIDE SEQUENCE</scope>
    <source>
        <strain evidence="1">S12</strain>
    </source>
</reference>
<dbReference type="Proteomes" id="UP000719766">
    <property type="component" value="Unassembled WGS sequence"/>
</dbReference>